<feature type="transmembrane region" description="Helical" evidence="7">
    <location>
        <begin position="87"/>
        <end position="107"/>
    </location>
</feature>
<evidence type="ECO:0000256" key="3">
    <source>
        <dbReference type="ARBA" id="ARBA00022692"/>
    </source>
</evidence>
<dbReference type="CDD" id="cd06173">
    <property type="entry name" value="MFS_MefA_like"/>
    <property type="match status" value="1"/>
</dbReference>
<evidence type="ECO:0000313" key="9">
    <source>
        <dbReference type="Proteomes" id="UP000199103"/>
    </source>
</evidence>
<dbReference type="Proteomes" id="UP000199103">
    <property type="component" value="Chromosome I"/>
</dbReference>
<name>A0A1H1WL83_9ACTN</name>
<organism evidence="8 9">
    <name type="scientific">Microlunatus soli</name>
    <dbReference type="NCBI Taxonomy" id="630515"/>
    <lineage>
        <taxon>Bacteria</taxon>
        <taxon>Bacillati</taxon>
        <taxon>Actinomycetota</taxon>
        <taxon>Actinomycetes</taxon>
        <taxon>Propionibacteriales</taxon>
        <taxon>Propionibacteriaceae</taxon>
        <taxon>Microlunatus</taxon>
    </lineage>
</organism>
<evidence type="ECO:0000256" key="6">
    <source>
        <dbReference type="SAM" id="MobiDB-lite"/>
    </source>
</evidence>
<evidence type="ECO:0000256" key="4">
    <source>
        <dbReference type="ARBA" id="ARBA00022989"/>
    </source>
</evidence>
<feature type="transmembrane region" description="Helical" evidence="7">
    <location>
        <begin position="267"/>
        <end position="288"/>
    </location>
</feature>
<feature type="region of interest" description="Disordered" evidence="6">
    <location>
        <begin position="416"/>
        <end position="524"/>
    </location>
</feature>
<dbReference type="GO" id="GO:0022857">
    <property type="term" value="F:transmembrane transporter activity"/>
    <property type="evidence" value="ECO:0007669"/>
    <property type="project" value="InterPro"/>
</dbReference>
<dbReference type="InterPro" id="IPR011701">
    <property type="entry name" value="MFS"/>
</dbReference>
<feature type="transmembrane region" description="Helical" evidence="7">
    <location>
        <begin position="233"/>
        <end position="255"/>
    </location>
</feature>
<feature type="transmembrane region" description="Helical" evidence="7">
    <location>
        <begin position="378"/>
        <end position="401"/>
    </location>
</feature>
<feature type="transmembrane region" description="Helical" evidence="7">
    <location>
        <begin position="157"/>
        <end position="177"/>
    </location>
</feature>
<feature type="compositionally biased region" description="Low complexity" evidence="6">
    <location>
        <begin position="459"/>
        <end position="468"/>
    </location>
</feature>
<dbReference type="GO" id="GO:0005886">
    <property type="term" value="C:plasma membrane"/>
    <property type="evidence" value="ECO:0007669"/>
    <property type="project" value="UniProtKB-SubCell"/>
</dbReference>
<dbReference type="EMBL" id="LT629772">
    <property type="protein sequence ID" value="SDS97440.1"/>
    <property type="molecule type" value="Genomic_DNA"/>
</dbReference>
<dbReference type="Pfam" id="PF07690">
    <property type="entry name" value="MFS_1"/>
    <property type="match status" value="1"/>
</dbReference>
<dbReference type="OrthoDB" id="3613552at2"/>
<feature type="transmembrane region" description="Helical" evidence="7">
    <location>
        <begin position="113"/>
        <end position="130"/>
    </location>
</feature>
<evidence type="ECO:0000313" key="8">
    <source>
        <dbReference type="EMBL" id="SDS97440.1"/>
    </source>
</evidence>
<dbReference type="PANTHER" id="PTHR23513">
    <property type="entry name" value="INTEGRAL MEMBRANE EFFLUX PROTEIN-RELATED"/>
    <property type="match status" value="1"/>
</dbReference>
<evidence type="ECO:0000256" key="5">
    <source>
        <dbReference type="ARBA" id="ARBA00023136"/>
    </source>
</evidence>
<protein>
    <submittedName>
        <fullName evidence="8">Predicted arabinose efflux permease, MFS family</fullName>
    </submittedName>
</protein>
<dbReference type="PANTHER" id="PTHR23513:SF6">
    <property type="entry name" value="MAJOR FACILITATOR SUPERFAMILY ASSOCIATED DOMAIN-CONTAINING PROTEIN"/>
    <property type="match status" value="1"/>
</dbReference>
<dbReference type="STRING" id="630515.SAMN04489812_3689"/>
<accession>A0A1H1WL83</accession>
<keyword evidence="5 7" id="KW-0472">Membrane</keyword>
<reference evidence="8 9" key="1">
    <citation type="submission" date="2016-10" db="EMBL/GenBank/DDBJ databases">
        <authorList>
            <person name="de Groot N.N."/>
        </authorList>
    </citation>
    <scope>NUCLEOTIDE SEQUENCE [LARGE SCALE GENOMIC DNA]</scope>
    <source>
        <strain evidence="8 9">DSM 21800</strain>
    </source>
</reference>
<sequence>MTVRSHSGEPDPGRGEPARDPRFLGYLAGAALADVGDQAWIVILAYAAAQTGDPLTATLTVAAGTVPRAILDLVGGAVADRLPTQRLLALAAAGRVLVLLLGLLFLAQAPQNTIWIMAGVAIFFGAADALHKPAIATLPRQLVPVGQLVKAIGYRQLAGRTALLVGPAVAGVVLSAWALPGSIAGLVVLFAAAAVLLAVIRTRYQRERAPRQSVIAATRQVIDYLRVDESARALNFTMIGLNFFVTPVVNAGVALRAHSLGWGPHTLGLLIAGIGVGAVIGTLIALRLKPTYPMRFALIMLIGQGAGIALSGVLPLVGSAIALCFVGFTAGISSPMLGGTTQAIIKESYLGRIYALQGLADDALIPFALIGYGAMAGWIGVTPTTVICGLAMAALMAVSLLRRPLRNLRIDLSTTARSADADDQPTGAQTAADRADQERSADPATDDDRPADADDAGPRDGQPGPAARVPEQQDAVPSEAFDTVRNGEPGPRHGGKTSGISGLPRHAAAGAVAADQRRSSKATG</sequence>
<evidence type="ECO:0000256" key="7">
    <source>
        <dbReference type="SAM" id="Phobius"/>
    </source>
</evidence>
<comment type="subcellular location">
    <subcellularLocation>
        <location evidence="1">Cell membrane</location>
        <topology evidence="1">Multi-pass membrane protein</topology>
    </subcellularLocation>
</comment>
<evidence type="ECO:0000256" key="1">
    <source>
        <dbReference type="ARBA" id="ARBA00004651"/>
    </source>
</evidence>
<dbReference type="InterPro" id="IPR036259">
    <property type="entry name" value="MFS_trans_sf"/>
</dbReference>
<evidence type="ECO:0000256" key="2">
    <source>
        <dbReference type="ARBA" id="ARBA00022475"/>
    </source>
</evidence>
<gene>
    <name evidence="8" type="ORF">SAMN04489812_3689</name>
</gene>
<proteinExistence type="predicted"/>
<dbReference type="Gene3D" id="1.20.1250.20">
    <property type="entry name" value="MFS general substrate transporter like domains"/>
    <property type="match status" value="1"/>
</dbReference>
<feature type="compositionally biased region" description="Basic and acidic residues" evidence="6">
    <location>
        <begin position="433"/>
        <end position="458"/>
    </location>
</feature>
<keyword evidence="2" id="KW-1003">Cell membrane</keyword>
<keyword evidence="9" id="KW-1185">Reference proteome</keyword>
<dbReference type="RefSeq" id="WP_091526923.1">
    <property type="nucleotide sequence ID" value="NZ_LT629772.1"/>
</dbReference>
<dbReference type="SUPFAM" id="SSF103473">
    <property type="entry name" value="MFS general substrate transporter"/>
    <property type="match status" value="1"/>
</dbReference>
<keyword evidence="3 7" id="KW-0812">Transmembrane</keyword>
<dbReference type="AlphaFoldDB" id="A0A1H1WL83"/>
<feature type="transmembrane region" description="Helical" evidence="7">
    <location>
        <begin position="183"/>
        <end position="200"/>
    </location>
</feature>
<keyword evidence="4 7" id="KW-1133">Transmembrane helix</keyword>